<reference evidence="1" key="2">
    <citation type="submission" date="2023-02" db="EMBL/GenBank/DDBJ databases">
        <authorList>
            <consortium name="DOE Joint Genome Institute"/>
            <person name="Mondo S.J."/>
            <person name="Chang Y."/>
            <person name="Wang Y."/>
            <person name="Ahrendt S."/>
            <person name="Andreopoulos W."/>
            <person name="Barry K."/>
            <person name="Beard J."/>
            <person name="Benny G.L."/>
            <person name="Blankenship S."/>
            <person name="Bonito G."/>
            <person name="Cuomo C."/>
            <person name="Desiro A."/>
            <person name="Gervers K.A."/>
            <person name="Hundley H."/>
            <person name="Kuo A."/>
            <person name="LaButti K."/>
            <person name="Lang B.F."/>
            <person name="Lipzen A."/>
            <person name="O'Donnell K."/>
            <person name="Pangilinan J."/>
            <person name="Reynolds N."/>
            <person name="Sandor L."/>
            <person name="Smith M.W."/>
            <person name="Tsang A."/>
            <person name="Grigoriev I.V."/>
            <person name="Stajich J.E."/>
            <person name="Spatafora J.W."/>
        </authorList>
    </citation>
    <scope>NUCLEOTIDE SEQUENCE</scope>
    <source>
        <strain evidence="1">RSA 2281</strain>
    </source>
</reference>
<protein>
    <submittedName>
        <fullName evidence="1">Uncharacterized protein</fullName>
    </submittedName>
</protein>
<dbReference type="EMBL" id="JAIXMP010000016">
    <property type="protein sequence ID" value="KAI9260704.1"/>
    <property type="molecule type" value="Genomic_DNA"/>
</dbReference>
<dbReference type="AlphaFoldDB" id="A0AAD5PDG6"/>
<keyword evidence="2" id="KW-1185">Reference proteome</keyword>
<name>A0AAD5PDG6_9FUNG</name>
<organism evidence="1 2">
    <name type="scientific">Phascolomyces articulosus</name>
    <dbReference type="NCBI Taxonomy" id="60185"/>
    <lineage>
        <taxon>Eukaryota</taxon>
        <taxon>Fungi</taxon>
        <taxon>Fungi incertae sedis</taxon>
        <taxon>Mucoromycota</taxon>
        <taxon>Mucoromycotina</taxon>
        <taxon>Mucoromycetes</taxon>
        <taxon>Mucorales</taxon>
        <taxon>Lichtheimiaceae</taxon>
        <taxon>Phascolomyces</taxon>
    </lineage>
</organism>
<evidence type="ECO:0000313" key="2">
    <source>
        <dbReference type="Proteomes" id="UP001209540"/>
    </source>
</evidence>
<accession>A0AAD5PDG6</accession>
<reference evidence="1" key="1">
    <citation type="journal article" date="2022" name="IScience">
        <title>Evolution of zygomycete secretomes and the origins of terrestrial fungal ecologies.</title>
        <authorList>
            <person name="Chang Y."/>
            <person name="Wang Y."/>
            <person name="Mondo S."/>
            <person name="Ahrendt S."/>
            <person name="Andreopoulos W."/>
            <person name="Barry K."/>
            <person name="Beard J."/>
            <person name="Benny G.L."/>
            <person name="Blankenship S."/>
            <person name="Bonito G."/>
            <person name="Cuomo C."/>
            <person name="Desiro A."/>
            <person name="Gervers K.A."/>
            <person name="Hundley H."/>
            <person name="Kuo A."/>
            <person name="LaButti K."/>
            <person name="Lang B.F."/>
            <person name="Lipzen A."/>
            <person name="O'Donnell K."/>
            <person name="Pangilinan J."/>
            <person name="Reynolds N."/>
            <person name="Sandor L."/>
            <person name="Smith M.E."/>
            <person name="Tsang A."/>
            <person name="Grigoriev I.V."/>
            <person name="Stajich J.E."/>
            <person name="Spatafora J.W."/>
        </authorList>
    </citation>
    <scope>NUCLEOTIDE SEQUENCE</scope>
    <source>
        <strain evidence="1">RSA 2281</strain>
    </source>
</reference>
<proteinExistence type="predicted"/>
<gene>
    <name evidence="1" type="ORF">BDA99DRAFT_538297</name>
</gene>
<sequence>MHAIPFFEEHFYVKLSPFPYGYCRTIYSVGLLLRSDACHISRDFKNNHHHHGWYWTIDFQYDSQIPMMISSNSTLNMIYPTLTYLKIDIMDHDPSLLINRDYRQYIPLSQMLSPCLNLIHLFMSTFVVGNEFLYLNFDGSIVGPATIDKLASHGFPKLGELCLWTTAGARSWSMYHKPISPIMIRLFSKCPALESIKVVEEDPLYCRHQYLQRLYTVKSGKTGKNTLVLGKRVLESFTICKMDPQTVLTLTTNFESLKHLHLLQ</sequence>
<dbReference type="Proteomes" id="UP001209540">
    <property type="component" value="Unassembled WGS sequence"/>
</dbReference>
<evidence type="ECO:0000313" key="1">
    <source>
        <dbReference type="EMBL" id="KAI9260704.1"/>
    </source>
</evidence>
<comment type="caution">
    <text evidence="1">The sequence shown here is derived from an EMBL/GenBank/DDBJ whole genome shotgun (WGS) entry which is preliminary data.</text>
</comment>